<dbReference type="STRING" id="1148.gene:10498450"/>
<dbReference type="InterPro" id="IPR007049">
    <property type="entry name" value="Carb-sel_porin_OprB"/>
</dbReference>
<evidence type="ECO:0000313" key="5">
    <source>
        <dbReference type="Proteomes" id="UP000001425"/>
    </source>
</evidence>
<dbReference type="GO" id="GO:0015288">
    <property type="term" value="F:porin activity"/>
    <property type="evidence" value="ECO:0007669"/>
    <property type="project" value="InterPro"/>
</dbReference>
<dbReference type="GO" id="GO:0016020">
    <property type="term" value="C:membrane"/>
    <property type="evidence" value="ECO:0007669"/>
    <property type="project" value="InterPro"/>
</dbReference>
<reference evidence="4 5" key="1">
    <citation type="journal article" date="1995" name="DNA Res.">
        <title>Sequence analysis of the genome of the unicellular cyanobacterium Synechocystis sp. strain PCC6803. I. Sequence features in the 1 Mb region from map positions 64% to 92% of the genome.</title>
        <authorList>
            <person name="Kaneko T."/>
            <person name="Tanaka A."/>
            <person name="Sato S."/>
            <person name="Kotani H."/>
            <person name="Sazuka T."/>
            <person name="Miyajima N."/>
            <person name="Sugiura M."/>
            <person name="Tabata S."/>
        </authorList>
    </citation>
    <scope>NUCLEOTIDE SEQUENCE [LARGE SCALE GENOMIC DNA]</scope>
    <source>
        <strain evidence="5">ATCC 27184 / PCC 6803 / Kazusa</strain>
    </source>
</reference>
<dbReference type="InterPro" id="IPR051465">
    <property type="entry name" value="Cell_Envelope_Struct_Comp"/>
</dbReference>
<dbReference type="GO" id="GO:0008643">
    <property type="term" value="P:carbohydrate transport"/>
    <property type="evidence" value="ECO:0007669"/>
    <property type="project" value="InterPro"/>
</dbReference>
<accession>P73543</accession>
<dbReference type="InterPro" id="IPR001119">
    <property type="entry name" value="SLH_dom"/>
</dbReference>
<protein>
    <submittedName>
        <fullName evidence="4">Sll1271 protein</fullName>
    </submittedName>
</protein>
<keyword evidence="5" id="KW-1185">Reference proteome</keyword>
<evidence type="ECO:0000259" key="3">
    <source>
        <dbReference type="PROSITE" id="PS51272"/>
    </source>
</evidence>
<dbReference type="EnsemblBacteria" id="BAA17583">
    <property type="protein sequence ID" value="BAA17583"/>
    <property type="gene ID" value="BAA17583"/>
</dbReference>
<dbReference type="SMR" id="P73543"/>
<dbReference type="Pfam" id="PF04966">
    <property type="entry name" value="OprB"/>
    <property type="match status" value="1"/>
</dbReference>
<feature type="domain" description="SLH" evidence="3">
    <location>
        <begin position="80"/>
        <end position="151"/>
    </location>
</feature>
<dbReference type="PaxDb" id="1148-1652663"/>
<dbReference type="InParanoid" id="P73543"/>
<evidence type="ECO:0000256" key="1">
    <source>
        <dbReference type="RuleBase" id="RU363072"/>
    </source>
</evidence>
<dbReference type="AlphaFoldDB" id="P73543"/>
<dbReference type="PIR" id="S77249">
    <property type="entry name" value="S77249"/>
</dbReference>
<comment type="similarity">
    <text evidence="1">Belongs to the OprB family.</text>
</comment>
<keyword evidence="2" id="KW-0175">Coiled coil</keyword>
<dbReference type="NCBIfam" id="NF033921">
    <property type="entry name" value="por_somb"/>
    <property type="match status" value="1"/>
</dbReference>
<dbReference type="Pfam" id="PF00395">
    <property type="entry name" value="SLH"/>
    <property type="match status" value="1"/>
</dbReference>
<dbReference type="EMBL" id="BA000022">
    <property type="protein sequence ID" value="BAA17583.1"/>
    <property type="molecule type" value="Genomic_DNA"/>
</dbReference>
<dbReference type="Proteomes" id="UP000001425">
    <property type="component" value="Chromosome"/>
</dbReference>
<proteinExistence type="inferred from homology"/>
<name>P73543_SYNY3</name>
<dbReference type="KEGG" id="syn:sll1271"/>
<dbReference type="eggNOG" id="COG3659">
    <property type="taxonomic scope" value="Bacteria"/>
</dbReference>
<feature type="coiled-coil region" evidence="2">
    <location>
        <begin position="152"/>
        <end position="193"/>
    </location>
</feature>
<evidence type="ECO:0000313" key="4">
    <source>
        <dbReference type="EMBL" id="BAA17583.1"/>
    </source>
</evidence>
<dbReference type="InterPro" id="IPR047684">
    <property type="entry name" value="Por_som-like"/>
</dbReference>
<dbReference type="PANTHER" id="PTHR43308:SF1">
    <property type="entry name" value="OUTER MEMBRANE PROTEIN ALPHA"/>
    <property type="match status" value="1"/>
</dbReference>
<dbReference type="PhylomeDB" id="P73543"/>
<organism evidence="4 5">
    <name type="scientific">Synechocystis sp. (strain ATCC 27184 / PCC 6803 / Kazusa)</name>
    <dbReference type="NCBI Taxonomy" id="1111708"/>
    <lineage>
        <taxon>Bacteria</taxon>
        <taxon>Bacillati</taxon>
        <taxon>Cyanobacteriota</taxon>
        <taxon>Cyanophyceae</taxon>
        <taxon>Synechococcales</taxon>
        <taxon>Merismopediaceae</taxon>
        <taxon>Synechocystis</taxon>
    </lineage>
</organism>
<dbReference type="PROSITE" id="PS51272">
    <property type="entry name" value="SLH"/>
    <property type="match status" value="1"/>
</dbReference>
<reference evidence="4 5" key="2">
    <citation type="journal article" date="1996" name="DNA Res.">
        <title>Sequence analysis of the genome of the unicellular cyanobacterium Synechocystis sp. strain PCC6803. II. Sequence determination of the entire genome and assignment of potential protein-coding regions.</title>
        <authorList>
            <person name="Kaneko T."/>
            <person name="Sato S."/>
            <person name="Kotani H."/>
            <person name="Tanaka A."/>
            <person name="Asamizu E."/>
            <person name="Nakamura Y."/>
            <person name="Miyajima N."/>
            <person name="Hirosawa M."/>
            <person name="Sugiura M."/>
            <person name="Sasamoto S."/>
            <person name="Kimura T."/>
            <person name="Hosouchi T."/>
            <person name="Matsuno A."/>
            <person name="Muraki A."/>
            <person name="Nakazaki N."/>
            <person name="Naruo K."/>
            <person name="Okumura S."/>
            <person name="Shimpo S."/>
            <person name="Takeuchi C."/>
            <person name="Wada T."/>
            <person name="Watanabe A."/>
            <person name="Yamada M."/>
            <person name="Yasuda M."/>
            <person name="Tabata S."/>
        </authorList>
    </citation>
    <scope>NUCLEOTIDE SEQUENCE [LARGE SCALE GENOMIC DNA]</scope>
    <source>
        <strain evidence="5">ATCC 27184 / PCC 6803 / Kazusa</strain>
    </source>
</reference>
<evidence type="ECO:0000256" key="2">
    <source>
        <dbReference type="SAM" id="Coils"/>
    </source>
</evidence>
<gene>
    <name evidence="4" type="ordered locus">sll1271</name>
</gene>
<dbReference type="PANTHER" id="PTHR43308">
    <property type="entry name" value="OUTER MEMBRANE PROTEIN ALPHA-RELATED"/>
    <property type="match status" value="1"/>
</dbReference>
<sequence>MNFTKQFTCLSSLGITVLITAIVGGGNTEPIFAQSLNNLDNLSTQNNFPQRRRLGSTFTVNDNAKTSVSSLQATMGQATSVDQLRDVQPTAWAYEALQSLVERYGCIVGYPDRTFRGDAEGTLRARPLSRWEFAAGLNACMNVMERLIQENAMVLREDIDKLKLLAQQFEQELQAYNTRIGNLETRIAYLEDRQFSVTTKLTGDSIWVLSGVGGSEQADGPPDQPVQNGEVTVNFRQRINFNTSFSGEDNLLIRLQSANFFLARGGSNLTDFNFAATEEQGNVNINKMQYSFPVGDRARIWLAGNRITMDDIMDPLAPYTNSFTDGAVSFFGAIAPIYLPNDNSGPGAGFSYNFTDDLSLGGFYSAGKGFSPNQSEGLFNGQFGVGAQLNYVPAANTGVAFSYLHNYIPQGQYDSFSALGYTGLANTDNPFDDAASSTNHYAVIWTWQLADWFSLEGWGMYSDATAKSGDRQGDTADIWNWKVSLAFPDLGKEGNVGVVSVGQPPYASFISNNNNVPDITPATTDAPWFVETFYLYQFNDNISLTPAFWIGINPANGRDPLWVAALRTSFKF</sequence>